<gene>
    <name evidence="1" type="ORF">J2W68_001410</name>
</gene>
<name>A0ABU1XVA1_9GAMM</name>
<accession>A0ABU1XVA1</accession>
<proteinExistence type="predicted"/>
<evidence type="ECO:0000313" key="2">
    <source>
        <dbReference type="Proteomes" id="UP001256588"/>
    </source>
</evidence>
<keyword evidence="2" id="KW-1185">Reference proteome</keyword>
<organism evidence="1 2">
    <name type="scientific">Luteimonas terrae</name>
    <dbReference type="NCBI Taxonomy" id="1530191"/>
    <lineage>
        <taxon>Bacteria</taxon>
        <taxon>Pseudomonadati</taxon>
        <taxon>Pseudomonadota</taxon>
        <taxon>Gammaproteobacteria</taxon>
        <taxon>Lysobacterales</taxon>
        <taxon>Lysobacteraceae</taxon>
        <taxon>Luteimonas</taxon>
    </lineage>
</organism>
<evidence type="ECO:0000313" key="1">
    <source>
        <dbReference type="EMBL" id="MDR7192694.1"/>
    </source>
</evidence>
<reference evidence="1 2" key="1">
    <citation type="submission" date="2023-07" db="EMBL/GenBank/DDBJ databases">
        <title>Sorghum-associated microbial communities from plants grown in Nebraska, USA.</title>
        <authorList>
            <person name="Schachtman D."/>
        </authorList>
    </citation>
    <scope>NUCLEOTIDE SEQUENCE [LARGE SCALE GENOMIC DNA]</scope>
    <source>
        <strain evidence="1 2">4099</strain>
    </source>
</reference>
<protein>
    <recommendedName>
        <fullName evidence="3">DUF1364 family protein</fullName>
    </recommendedName>
</protein>
<sequence length="105" mass="11883">MATQIIPARLSFPRWHNSCDRCDVEVTNAFGPTRKCMSHREDAAGIFTCVLCANCSTEVEGKRPSARENAYRRALVRHAAKYSADYARFVASWFGVRLTKRLLEA</sequence>
<comment type="caution">
    <text evidence="1">The sequence shown here is derived from an EMBL/GenBank/DDBJ whole genome shotgun (WGS) entry which is preliminary data.</text>
</comment>
<dbReference type="Proteomes" id="UP001256588">
    <property type="component" value="Unassembled WGS sequence"/>
</dbReference>
<evidence type="ECO:0008006" key="3">
    <source>
        <dbReference type="Google" id="ProtNLM"/>
    </source>
</evidence>
<dbReference type="EMBL" id="JAVDWO010000005">
    <property type="protein sequence ID" value="MDR7192694.1"/>
    <property type="molecule type" value="Genomic_DNA"/>
</dbReference>